<dbReference type="RefSeq" id="XP_056540395.1">
    <property type="nucleotide sequence ID" value="XM_056690630.1"/>
</dbReference>
<dbReference type="PROSITE" id="PS50255">
    <property type="entry name" value="CYTOCHROME_B5_2"/>
    <property type="match status" value="1"/>
</dbReference>
<comment type="cofactor">
    <cofactor evidence="14">
        <name>Fe(2+)</name>
        <dbReference type="ChEBI" id="CHEBI:29033"/>
    </cofactor>
    <text evidence="14">Expected to bind 2 Fe(2+) ions per subunit.</text>
</comment>
<dbReference type="InterPro" id="IPR001522">
    <property type="entry name" value="FADS-1_CS"/>
</dbReference>
<dbReference type="SUPFAM" id="SSF55856">
    <property type="entry name" value="Cytochrome b5-like heme/steroid binding domain"/>
    <property type="match status" value="1"/>
</dbReference>
<feature type="transmembrane region" description="Helical" evidence="15">
    <location>
        <begin position="38"/>
        <end position="57"/>
    </location>
</feature>
<evidence type="ECO:0000313" key="18">
    <source>
        <dbReference type="Proteomes" id="UP001149163"/>
    </source>
</evidence>
<dbReference type="PRINTS" id="PR00075">
    <property type="entry name" value="FACDDSATRASE"/>
</dbReference>
<dbReference type="Pfam" id="PF00173">
    <property type="entry name" value="Cyt-b5"/>
    <property type="match status" value="1"/>
</dbReference>
<feature type="transmembrane region" description="Helical" evidence="15">
    <location>
        <begin position="156"/>
        <end position="185"/>
    </location>
</feature>
<feature type="transmembrane region" description="Helical" evidence="15">
    <location>
        <begin position="12"/>
        <end position="32"/>
    </location>
</feature>
<dbReference type="OrthoDB" id="10260134at2759"/>
<keyword evidence="5 15" id="KW-0812">Transmembrane</keyword>
<name>A0A9W9LHK0_9EURO</name>
<dbReference type="PANTHER" id="PTHR11351">
    <property type="entry name" value="ACYL-COA DESATURASE"/>
    <property type="match status" value="1"/>
</dbReference>
<dbReference type="CDD" id="cd03505">
    <property type="entry name" value="Delta9-FADS-like"/>
    <property type="match status" value="1"/>
</dbReference>
<keyword evidence="11 14" id="KW-0443">Lipid metabolism</keyword>
<dbReference type="PROSITE" id="PS00191">
    <property type="entry name" value="CYTOCHROME_B5_1"/>
    <property type="match status" value="1"/>
</dbReference>
<reference evidence="17" key="2">
    <citation type="journal article" date="2023" name="IMA Fungus">
        <title>Comparative genomic study of the Penicillium genus elucidates a diverse pangenome and 15 lateral gene transfer events.</title>
        <authorList>
            <person name="Petersen C."/>
            <person name="Sorensen T."/>
            <person name="Nielsen M.R."/>
            <person name="Sondergaard T.E."/>
            <person name="Sorensen J.L."/>
            <person name="Fitzpatrick D.A."/>
            <person name="Frisvad J.C."/>
            <person name="Nielsen K.L."/>
        </authorList>
    </citation>
    <scope>NUCLEOTIDE SEQUENCE</scope>
    <source>
        <strain evidence="17">IBT 26290</strain>
    </source>
</reference>
<keyword evidence="14" id="KW-0249">Electron transport</keyword>
<reference evidence="17" key="1">
    <citation type="submission" date="2022-11" db="EMBL/GenBank/DDBJ databases">
        <authorList>
            <person name="Petersen C."/>
        </authorList>
    </citation>
    <scope>NUCLEOTIDE SEQUENCE</scope>
    <source>
        <strain evidence="17">IBT 26290</strain>
    </source>
</reference>
<dbReference type="Pfam" id="PF00487">
    <property type="entry name" value="FA_desaturase"/>
    <property type="match status" value="1"/>
</dbReference>
<comment type="catalytic activity">
    <reaction evidence="14">
        <text>octadecanoyl-CoA + 2 Fe(II)-[cytochrome b5] + O2 + 2 H(+) = (9Z)-octadecenoyl-CoA + 2 Fe(III)-[cytochrome b5] + 2 H2O</text>
        <dbReference type="Rhea" id="RHEA:19721"/>
        <dbReference type="Rhea" id="RHEA-COMP:10438"/>
        <dbReference type="Rhea" id="RHEA-COMP:10439"/>
        <dbReference type="ChEBI" id="CHEBI:15377"/>
        <dbReference type="ChEBI" id="CHEBI:15378"/>
        <dbReference type="ChEBI" id="CHEBI:15379"/>
        <dbReference type="ChEBI" id="CHEBI:29033"/>
        <dbReference type="ChEBI" id="CHEBI:29034"/>
        <dbReference type="ChEBI" id="CHEBI:57387"/>
        <dbReference type="ChEBI" id="CHEBI:57394"/>
        <dbReference type="EC" id="1.14.19.1"/>
    </reaction>
</comment>
<gene>
    <name evidence="17" type="ORF">N7482_008506</name>
</gene>
<dbReference type="SMART" id="SM01117">
    <property type="entry name" value="Cyt-b5"/>
    <property type="match status" value="1"/>
</dbReference>
<dbReference type="GeneID" id="81429806"/>
<evidence type="ECO:0000256" key="1">
    <source>
        <dbReference type="ARBA" id="ARBA00004141"/>
    </source>
</evidence>
<dbReference type="Gene3D" id="3.10.120.10">
    <property type="entry name" value="Cytochrome b5-like heme/steroid binding domain"/>
    <property type="match status" value="1"/>
</dbReference>
<dbReference type="PIRSF" id="PIRSF000345">
    <property type="entry name" value="OLE1"/>
    <property type="match status" value="1"/>
</dbReference>
<keyword evidence="8 15" id="KW-1133">Transmembrane helix</keyword>
<dbReference type="GO" id="GO:0020037">
    <property type="term" value="F:heme binding"/>
    <property type="evidence" value="ECO:0007669"/>
    <property type="project" value="InterPro"/>
</dbReference>
<comment type="similarity">
    <text evidence="2 14">Belongs to the fatty acid desaturase type 1 family.</text>
</comment>
<organism evidence="17 18">
    <name type="scientific">Penicillium canariense</name>
    <dbReference type="NCBI Taxonomy" id="189055"/>
    <lineage>
        <taxon>Eukaryota</taxon>
        <taxon>Fungi</taxon>
        <taxon>Dikarya</taxon>
        <taxon>Ascomycota</taxon>
        <taxon>Pezizomycotina</taxon>
        <taxon>Eurotiomycetes</taxon>
        <taxon>Eurotiomycetidae</taxon>
        <taxon>Eurotiales</taxon>
        <taxon>Aspergillaceae</taxon>
        <taxon>Penicillium</taxon>
    </lineage>
</organism>
<dbReference type="InterPro" id="IPR009160">
    <property type="entry name" value="Acyl-CoA_deSatase_haem/ster-bd"/>
</dbReference>
<evidence type="ECO:0000256" key="10">
    <source>
        <dbReference type="ARBA" id="ARBA00023004"/>
    </source>
</evidence>
<evidence type="ECO:0000256" key="6">
    <source>
        <dbReference type="ARBA" id="ARBA00022723"/>
    </source>
</evidence>
<keyword evidence="9 14" id="KW-0560">Oxidoreductase</keyword>
<accession>A0A9W9LHK0</accession>
<evidence type="ECO:0000256" key="8">
    <source>
        <dbReference type="ARBA" id="ARBA00022989"/>
    </source>
</evidence>
<comment type="subcellular location">
    <subcellularLocation>
        <location evidence="1">Membrane</location>
        <topology evidence="1">Multi-pass membrane protein</topology>
    </subcellularLocation>
</comment>
<dbReference type="InterPro" id="IPR018506">
    <property type="entry name" value="Cyt_B5_heme-BS"/>
</dbReference>
<evidence type="ECO:0000256" key="11">
    <source>
        <dbReference type="ARBA" id="ARBA00023098"/>
    </source>
</evidence>
<dbReference type="InterPro" id="IPR036400">
    <property type="entry name" value="Cyt_B5-like_heme/steroid_sf"/>
</dbReference>
<keyword evidence="14" id="KW-0813">Transport</keyword>
<keyword evidence="7 14" id="KW-0276">Fatty acid metabolism</keyword>
<protein>
    <recommendedName>
        <fullName evidence="14">Acyl-CoA desaturase</fullName>
        <ecNumber evidence="14">1.14.19.1</ecNumber>
    </recommendedName>
</protein>
<feature type="domain" description="Cytochrome b5 heme-binding" evidence="16">
    <location>
        <begin position="308"/>
        <end position="386"/>
    </location>
</feature>
<keyword evidence="18" id="KW-1185">Reference proteome</keyword>
<evidence type="ECO:0000256" key="5">
    <source>
        <dbReference type="ARBA" id="ARBA00022692"/>
    </source>
</evidence>
<keyword evidence="10 14" id="KW-0408">Iron</keyword>
<evidence type="ECO:0000256" key="15">
    <source>
        <dbReference type="SAM" id="Phobius"/>
    </source>
</evidence>
<dbReference type="GO" id="GO:0005506">
    <property type="term" value="F:iron ion binding"/>
    <property type="evidence" value="ECO:0007669"/>
    <property type="project" value="TreeGrafter"/>
</dbReference>
<keyword evidence="12 15" id="KW-0472">Membrane</keyword>
<evidence type="ECO:0000313" key="17">
    <source>
        <dbReference type="EMBL" id="KAJ5157406.1"/>
    </source>
</evidence>
<dbReference type="Proteomes" id="UP001149163">
    <property type="component" value="Unassembled WGS sequence"/>
</dbReference>
<dbReference type="InterPro" id="IPR015876">
    <property type="entry name" value="Acyl-CoA_DS"/>
</dbReference>
<dbReference type="InterPro" id="IPR005804">
    <property type="entry name" value="FA_desaturase_dom"/>
</dbReference>
<evidence type="ECO:0000256" key="7">
    <source>
        <dbReference type="ARBA" id="ARBA00022832"/>
    </source>
</evidence>
<dbReference type="AlphaFoldDB" id="A0A9W9LHK0"/>
<proteinExistence type="inferred from homology"/>
<evidence type="ECO:0000256" key="4">
    <source>
        <dbReference type="ARBA" id="ARBA00022617"/>
    </source>
</evidence>
<comment type="caution">
    <text evidence="17">The sequence shown here is derived from an EMBL/GenBank/DDBJ whole genome shotgun (WGS) entry which is preliminary data.</text>
</comment>
<keyword evidence="13 14" id="KW-0275">Fatty acid biosynthesis</keyword>
<dbReference type="InterPro" id="IPR001199">
    <property type="entry name" value="Cyt_B5-like_heme/steroid-bd"/>
</dbReference>
<evidence type="ECO:0000256" key="9">
    <source>
        <dbReference type="ARBA" id="ARBA00023002"/>
    </source>
</evidence>
<evidence type="ECO:0000256" key="12">
    <source>
        <dbReference type="ARBA" id="ARBA00023136"/>
    </source>
</evidence>
<keyword evidence="3 14" id="KW-0444">Lipid biosynthesis</keyword>
<dbReference type="GO" id="GO:0006636">
    <property type="term" value="P:unsaturated fatty acid biosynthetic process"/>
    <property type="evidence" value="ECO:0007669"/>
    <property type="project" value="UniProtKB-UniRule"/>
</dbReference>
<dbReference type="PANTHER" id="PTHR11351:SF31">
    <property type="entry name" value="DESATURASE 1, ISOFORM A-RELATED"/>
    <property type="match status" value="1"/>
</dbReference>
<dbReference type="GO" id="GO:0005789">
    <property type="term" value="C:endoplasmic reticulum membrane"/>
    <property type="evidence" value="ECO:0007669"/>
    <property type="project" value="TreeGrafter"/>
</dbReference>
<evidence type="ECO:0000256" key="2">
    <source>
        <dbReference type="ARBA" id="ARBA00009295"/>
    </source>
</evidence>
<keyword evidence="4 14" id="KW-0349">Heme</keyword>
<evidence type="ECO:0000256" key="3">
    <source>
        <dbReference type="ARBA" id="ARBA00022516"/>
    </source>
</evidence>
<sequence length="396" mass="44634">MSNRTSLASLNWLHTIALVMLPLGALMILPWIHAHRATIWFMLGYGYLRGFAITAGYHRLWAHRAYTARTPLKLALAILGAGAAQDSIKKWCRDHRAHHRYVDTDKDPYNIQKGFFYAHMGWILFEEGHGVQTTGRVDISDLKSDPIVQWQSRNHLFLALLVGYVAPTVICGLCFEDFLGGFVFAGCLGTALQQQVAFCVNSVAHWAGTQPYGAGKTPRDHVLTGILTLGEGYHNFHHEFPIDYRNGVRWHDFDPTKWVIWICYQIGLVTNLRRFPQNEIEKGRLQQRRAKLDKEYETVDWGVPLAELPVMKWEEYKQQARTGCNLIVIGAAVHDVSAFVTEHPGGPAMITGAIGKDATEMFGGGMYRHSNAASNLLHRMRIARIEKKVNLASGED</sequence>
<evidence type="ECO:0000259" key="16">
    <source>
        <dbReference type="PROSITE" id="PS50255"/>
    </source>
</evidence>
<evidence type="ECO:0000256" key="14">
    <source>
        <dbReference type="PIRNR" id="PIRNR000345"/>
    </source>
</evidence>
<evidence type="ECO:0000256" key="13">
    <source>
        <dbReference type="ARBA" id="ARBA00023160"/>
    </source>
</evidence>
<dbReference type="PROSITE" id="PS00476">
    <property type="entry name" value="FATTY_ACID_DESATUR_1"/>
    <property type="match status" value="1"/>
</dbReference>
<comment type="function">
    <text evidence="14">Stearoyl-CoA desaturase that utilizes O(2) and electrons from reduced cytochrome b5 to introduce the first double bond into saturated fatty acyl-CoA substrates.</text>
</comment>
<keyword evidence="6 14" id="KW-0479">Metal-binding</keyword>
<dbReference type="EMBL" id="JAPQKN010000006">
    <property type="protein sequence ID" value="KAJ5157406.1"/>
    <property type="molecule type" value="Genomic_DNA"/>
</dbReference>
<dbReference type="EC" id="1.14.19.1" evidence="14"/>
<dbReference type="GO" id="GO:0004768">
    <property type="term" value="F:stearoyl-CoA 9-desaturase activity"/>
    <property type="evidence" value="ECO:0007669"/>
    <property type="project" value="UniProtKB-UniRule"/>
</dbReference>